<comment type="caution">
    <text evidence="1">The sequence shown here is derived from an EMBL/GenBank/DDBJ whole genome shotgun (WGS) entry which is preliminary data.</text>
</comment>
<protein>
    <submittedName>
        <fullName evidence="1">Uncharacterized protein</fullName>
    </submittedName>
</protein>
<accession>A0ACB9J6D2</accession>
<name>A0ACB9J6D2_9ASTR</name>
<organism evidence="1 2">
    <name type="scientific">Smallanthus sonchifolius</name>
    <dbReference type="NCBI Taxonomy" id="185202"/>
    <lineage>
        <taxon>Eukaryota</taxon>
        <taxon>Viridiplantae</taxon>
        <taxon>Streptophyta</taxon>
        <taxon>Embryophyta</taxon>
        <taxon>Tracheophyta</taxon>
        <taxon>Spermatophyta</taxon>
        <taxon>Magnoliopsida</taxon>
        <taxon>eudicotyledons</taxon>
        <taxon>Gunneridae</taxon>
        <taxon>Pentapetalae</taxon>
        <taxon>asterids</taxon>
        <taxon>campanulids</taxon>
        <taxon>Asterales</taxon>
        <taxon>Asteraceae</taxon>
        <taxon>Asteroideae</taxon>
        <taxon>Heliantheae alliance</taxon>
        <taxon>Millerieae</taxon>
        <taxon>Smallanthus</taxon>
    </lineage>
</organism>
<gene>
    <name evidence="1" type="ORF">L1987_15754</name>
</gene>
<dbReference type="Proteomes" id="UP001056120">
    <property type="component" value="Linkage Group LG05"/>
</dbReference>
<reference evidence="2" key="1">
    <citation type="journal article" date="2022" name="Mol. Ecol. Resour.">
        <title>The genomes of chicory, endive, great burdock and yacon provide insights into Asteraceae palaeo-polyploidization history and plant inulin production.</title>
        <authorList>
            <person name="Fan W."/>
            <person name="Wang S."/>
            <person name="Wang H."/>
            <person name="Wang A."/>
            <person name="Jiang F."/>
            <person name="Liu H."/>
            <person name="Zhao H."/>
            <person name="Xu D."/>
            <person name="Zhang Y."/>
        </authorList>
    </citation>
    <scope>NUCLEOTIDE SEQUENCE [LARGE SCALE GENOMIC DNA]</scope>
    <source>
        <strain evidence="2">cv. Yunnan</strain>
    </source>
</reference>
<reference evidence="1 2" key="2">
    <citation type="journal article" date="2022" name="Mol. Ecol. Resour.">
        <title>The genomes of chicory, endive, great burdock and yacon provide insights into Asteraceae paleo-polyploidization history and plant inulin production.</title>
        <authorList>
            <person name="Fan W."/>
            <person name="Wang S."/>
            <person name="Wang H."/>
            <person name="Wang A."/>
            <person name="Jiang F."/>
            <person name="Liu H."/>
            <person name="Zhao H."/>
            <person name="Xu D."/>
            <person name="Zhang Y."/>
        </authorList>
    </citation>
    <scope>NUCLEOTIDE SEQUENCE [LARGE SCALE GENOMIC DNA]</scope>
    <source>
        <strain evidence="2">cv. Yunnan</strain>
        <tissue evidence="1">Leaves</tissue>
    </source>
</reference>
<evidence type="ECO:0000313" key="2">
    <source>
        <dbReference type="Proteomes" id="UP001056120"/>
    </source>
</evidence>
<sequence>MEGQSTHIFFFIALILLPSGCSALDTISANQEIKDGKTLVSAGEMFELGFFSPGKSKNRYLGIWYKKISYGTVVWVANRDTPIKDRSGMLKLSRHGDLVILSGRHNTAVWSSNSAVSVQGNDHVVVQLLDTGNLVVCNKNSTHQNLIWQSFDYPGDTFLPGMKLGKDLVTGLQRYITSWKSPDDPSIGAFSNIHDTNGYPQTLGWHGKVLLGRLGPWNGLGFSGFPSEKGNQIYSSEFVMNEKEIYHRYALKTSVVLRIVLTWDGKTLFLHWIKRIKEWAVYANAAVDSCDRFSLCGPYGICSINKHPPCNCMQGFEPRNPEEWGASDWVSGCIRKKPLNCGNGDGDGDGDGDGFWKIEGVKVPDTRRSSYNVSMTLGECEMACKRNCSCTGYTSLDIRNGGSGCLLWLDKLLDTREYDVNQDIYIRMAASELEGLVDSNSSFNKKKRILVMVLLTSLVVPILFALAYACRKINKPPHMKRQGKWYVHDEKNTSLQMEHLDELQVFSLYEVARATCNFNDSNKIGEGGFGPVYKGVLEDGREIAVKRLSETSQQGLDEFKNEVICIAKLQHRNLVKLLGYCIHQNELILIYEYMTNKSLDWFLFDETKSLMLNWPQRFNIIHGISRGILYLHQDSRLQIIHRDLKAGNILLDGDMNPKISDFGLARKFVGPDTTAKTIKVVGTYGYISPEYAVHGRFSIKSDVFSFGVMVLEIISGKKNKDFSHGDHRDNLLGYAWRLHKEGRSIGLMSASLQASCVVTEVLRSIHVALLCVQHHAEDRPTMLSVVLMLVSEGALPEPKLPAFFIEKSYPEFESLPSVDEHTITQLYAR</sequence>
<evidence type="ECO:0000313" key="1">
    <source>
        <dbReference type="EMBL" id="KAI3816069.1"/>
    </source>
</evidence>
<dbReference type="EMBL" id="CM042022">
    <property type="protein sequence ID" value="KAI3816069.1"/>
    <property type="molecule type" value="Genomic_DNA"/>
</dbReference>
<keyword evidence="2" id="KW-1185">Reference proteome</keyword>
<proteinExistence type="predicted"/>